<sequence length="161" mass="18063">MSLYRHRVLLLSCSGSGDEGALLSVASQHKLNIQCICSSPGLTIESGHWLATTRGLWNGRRLCTHEKATHESVHDTSVAGAQFRSRRHMDVVQNNTTRTYDPLRRTSFDLGWRTSHPWLAAHWLRNAERTPLSWPQCATGGRQLGTAGERVLLPRVRVTLL</sequence>
<dbReference type="EMBL" id="ML211016">
    <property type="protein sequence ID" value="TFK91626.1"/>
    <property type="molecule type" value="Genomic_DNA"/>
</dbReference>
<name>A0A5C3PPZ3_9APHY</name>
<accession>A0A5C3PPZ3</accession>
<protein>
    <submittedName>
        <fullName evidence="1">Uncharacterized protein</fullName>
    </submittedName>
</protein>
<evidence type="ECO:0000313" key="2">
    <source>
        <dbReference type="Proteomes" id="UP000308197"/>
    </source>
</evidence>
<evidence type="ECO:0000313" key="1">
    <source>
        <dbReference type="EMBL" id="TFK91626.1"/>
    </source>
</evidence>
<dbReference type="AlphaFoldDB" id="A0A5C3PPZ3"/>
<reference evidence="1 2" key="1">
    <citation type="journal article" date="2019" name="Nat. Ecol. Evol.">
        <title>Megaphylogeny resolves global patterns of mushroom evolution.</title>
        <authorList>
            <person name="Varga T."/>
            <person name="Krizsan K."/>
            <person name="Foldi C."/>
            <person name="Dima B."/>
            <person name="Sanchez-Garcia M."/>
            <person name="Sanchez-Ramirez S."/>
            <person name="Szollosi G.J."/>
            <person name="Szarkandi J.G."/>
            <person name="Papp V."/>
            <person name="Albert L."/>
            <person name="Andreopoulos W."/>
            <person name="Angelini C."/>
            <person name="Antonin V."/>
            <person name="Barry K.W."/>
            <person name="Bougher N.L."/>
            <person name="Buchanan P."/>
            <person name="Buyck B."/>
            <person name="Bense V."/>
            <person name="Catcheside P."/>
            <person name="Chovatia M."/>
            <person name="Cooper J."/>
            <person name="Damon W."/>
            <person name="Desjardin D."/>
            <person name="Finy P."/>
            <person name="Geml J."/>
            <person name="Haridas S."/>
            <person name="Hughes K."/>
            <person name="Justo A."/>
            <person name="Karasinski D."/>
            <person name="Kautmanova I."/>
            <person name="Kiss B."/>
            <person name="Kocsube S."/>
            <person name="Kotiranta H."/>
            <person name="LaButti K.M."/>
            <person name="Lechner B.E."/>
            <person name="Liimatainen K."/>
            <person name="Lipzen A."/>
            <person name="Lukacs Z."/>
            <person name="Mihaltcheva S."/>
            <person name="Morgado L.N."/>
            <person name="Niskanen T."/>
            <person name="Noordeloos M.E."/>
            <person name="Ohm R.A."/>
            <person name="Ortiz-Santana B."/>
            <person name="Ovrebo C."/>
            <person name="Racz N."/>
            <person name="Riley R."/>
            <person name="Savchenko A."/>
            <person name="Shiryaev A."/>
            <person name="Soop K."/>
            <person name="Spirin V."/>
            <person name="Szebenyi C."/>
            <person name="Tomsovsky M."/>
            <person name="Tulloss R.E."/>
            <person name="Uehling J."/>
            <person name="Grigoriev I.V."/>
            <person name="Vagvolgyi C."/>
            <person name="Papp T."/>
            <person name="Martin F.M."/>
            <person name="Miettinen O."/>
            <person name="Hibbett D.S."/>
            <person name="Nagy L.G."/>
        </authorList>
    </citation>
    <scope>NUCLEOTIDE SEQUENCE [LARGE SCALE GENOMIC DNA]</scope>
    <source>
        <strain evidence="1 2">HHB13444</strain>
    </source>
</reference>
<organism evidence="1 2">
    <name type="scientific">Polyporus arcularius HHB13444</name>
    <dbReference type="NCBI Taxonomy" id="1314778"/>
    <lineage>
        <taxon>Eukaryota</taxon>
        <taxon>Fungi</taxon>
        <taxon>Dikarya</taxon>
        <taxon>Basidiomycota</taxon>
        <taxon>Agaricomycotina</taxon>
        <taxon>Agaricomycetes</taxon>
        <taxon>Polyporales</taxon>
        <taxon>Polyporaceae</taxon>
        <taxon>Polyporus</taxon>
    </lineage>
</organism>
<keyword evidence="2" id="KW-1185">Reference proteome</keyword>
<gene>
    <name evidence="1" type="ORF">K466DRAFT_306446</name>
</gene>
<dbReference type="InParanoid" id="A0A5C3PPZ3"/>
<proteinExistence type="predicted"/>
<dbReference type="Proteomes" id="UP000308197">
    <property type="component" value="Unassembled WGS sequence"/>
</dbReference>